<dbReference type="EMBL" id="FPHG01000068">
    <property type="protein sequence ID" value="SFV65000.1"/>
    <property type="molecule type" value="Genomic_DNA"/>
</dbReference>
<dbReference type="GO" id="GO:0052834">
    <property type="term" value="F:inositol monophosphate phosphatase activity"/>
    <property type="evidence" value="ECO:0007669"/>
    <property type="project" value="UniProtKB-EC"/>
</dbReference>
<keyword evidence="1" id="KW-0378">Hydrolase</keyword>
<dbReference type="SUPFAM" id="SSF56655">
    <property type="entry name" value="Carbohydrate phosphatase"/>
    <property type="match status" value="1"/>
</dbReference>
<gene>
    <name evidence="1" type="ORF">MNB_SV-9-1724</name>
</gene>
<dbReference type="EC" id="3.1.3.25" evidence="1"/>
<evidence type="ECO:0000313" key="1">
    <source>
        <dbReference type="EMBL" id="SFV65000.1"/>
    </source>
</evidence>
<dbReference type="PRINTS" id="PR00377">
    <property type="entry name" value="IMPHPHTASES"/>
</dbReference>
<sequence length="246" mass="27066">MTYFLTSCIKANEVIYQALSIPFPDSYLELGEVGAGGDRTSGLDKFAEAVFIKHLSEYGQIESEESGSIGEYRVTKIIIDPIDGSSNALSYIPYFGTSVARVIDGVVDVAIVCNLANGEIFFKDKDGEVMEGKVFRDRIDPVIYGNNPQIGIFEQSYNHPKLSKALIDNNLKFRSMGAVALSLAYSHRVKFMLFMGGQREYDVVAGLALCDGLEKIVTDDYVIVSRSKEIAETIEGLIKSTQAKDI</sequence>
<dbReference type="AlphaFoldDB" id="A0A1W1CGJ1"/>
<accession>A0A1W1CGJ1</accession>
<reference evidence="1" key="1">
    <citation type="submission" date="2016-10" db="EMBL/GenBank/DDBJ databases">
        <authorList>
            <person name="de Groot N.N."/>
        </authorList>
    </citation>
    <scope>NUCLEOTIDE SEQUENCE</scope>
</reference>
<organism evidence="1">
    <name type="scientific">hydrothermal vent metagenome</name>
    <dbReference type="NCBI Taxonomy" id="652676"/>
    <lineage>
        <taxon>unclassified sequences</taxon>
        <taxon>metagenomes</taxon>
        <taxon>ecological metagenomes</taxon>
    </lineage>
</organism>
<dbReference type="Pfam" id="PF00459">
    <property type="entry name" value="Inositol_P"/>
    <property type="match status" value="1"/>
</dbReference>
<protein>
    <submittedName>
        <fullName evidence="1">Inositol-1-monophosphatase</fullName>
        <ecNumber evidence="1">3.1.3.25</ecNumber>
    </submittedName>
</protein>
<dbReference type="Gene3D" id="3.30.540.10">
    <property type="entry name" value="Fructose-1,6-Bisphosphatase, subunit A, domain 1"/>
    <property type="match status" value="1"/>
</dbReference>
<dbReference type="InterPro" id="IPR000760">
    <property type="entry name" value="Inositol_monophosphatase-like"/>
</dbReference>
<proteinExistence type="predicted"/>
<name>A0A1W1CGJ1_9ZZZZ</name>